<evidence type="ECO:0000313" key="2">
    <source>
        <dbReference type="Proteomes" id="UP000092993"/>
    </source>
</evidence>
<dbReference type="Proteomes" id="UP000092993">
    <property type="component" value="Unassembled WGS sequence"/>
</dbReference>
<accession>A0A1C7MMJ4</accession>
<dbReference type="EMBL" id="LUGG01000002">
    <property type="protein sequence ID" value="OBZ77646.1"/>
    <property type="molecule type" value="Genomic_DNA"/>
</dbReference>
<evidence type="ECO:0000313" key="1">
    <source>
        <dbReference type="EMBL" id="OBZ77646.1"/>
    </source>
</evidence>
<sequence>MNLPAPTSCRRQVEPGFSAALSQTELSIVWPSSTREAIVESTYLIPVMQAARREWLSRKLTEENRAARCALQLSLYKHELERIAAGLAKAEEVLASLEHYAQIRGLRG</sequence>
<gene>
    <name evidence="1" type="ORF">A0H81_02471</name>
</gene>
<comment type="caution">
    <text evidence="1">The sequence shown here is derived from an EMBL/GenBank/DDBJ whole genome shotgun (WGS) entry which is preliminary data.</text>
</comment>
<name>A0A1C7MMJ4_GRIFR</name>
<organism evidence="1 2">
    <name type="scientific">Grifola frondosa</name>
    <name type="common">Maitake</name>
    <name type="synonym">Polyporus frondosus</name>
    <dbReference type="NCBI Taxonomy" id="5627"/>
    <lineage>
        <taxon>Eukaryota</taxon>
        <taxon>Fungi</taxon>
        <taxon>Dikarya</taxon>
        <taxon>Basidiomycota</taxon>
        <taxon>Agaricomycotina</taxon>
        <taxon>Agaricomycetes</taxon>
        <taxon>Polyporales</taxon>
        <taxon>Grifolaceae</taxon>
        <taxon>Grifola</taxon>
    </lineage>
</organism>
<dbReference type="AlphaFoldDB" id="A0A1C7MMJ4"/>
<reference evidence="1 2" key="1">
    <citation type="submission" date="2016-03" db="EMBL/GenBank/DDBJ databases">
        <title>Whole genome sequencing of Grifola frondosa 9006-11.</title>
        <authorList>
            <person name="Min B."/>
            <person name="Park H."/>
            <person name="Kim J.-G."/>
            <person name="Cho H."/>
            <person name="Oh Y.-L."/>
            <person name="Kong W.-S."/>
            <person name="Choi I.-G."/>
        </authorList>
    </citation>
    <scope>NUCLEOTIDE SEQUENCE [LARGE SCALE GENOMIC DNA]</scope>
    <source>
        <strain evidence="1 2">9006-11</strain>
    </source>
</reference>
<proteinExistence type="predicted"/>
<protein>
    <submittedName>
        <fullName evidence="1">Uncharacterized protein</fullName>
    </submittedName>
</protein>
<keyword evidence="2" id="KW-1185">Reference proteome</keyword>